<dbReference type="RefSeq" id="WP_183360422.1">
    <property type="nucleotide sequence ID" value="NZ_BLXZ01000003.1"/>
</dbReference>
<comment type="caution">
    <text evidence="2">The sequence shown here is derived from an EMBL/GenBank/DDBJ whole genome shotgun (WGS) entry which is preliminary data.</text>
</comment>
<protein>
    <recommendedName>
        <fullName evidence="1">Phage tail tape measure protein domain-containing protein</fullName>
    </recommendedName>
</protein>
<accession>A0A6V8N5N0</accession>
<dbReference type="NCBIfam" id="TIGR01760">
    <property type="entry name" value="tape_meas_TP901"/>
    <property type="match status" value="1"/>
</dbReference>
<dbReference type="InterPro" id="IPR010090">
    <property type="entry name" value="Phage_tape_meas"/>
</dbReference>
<reference evidence="3" key="1">
    <citation type="submission" date="2020-06" db="EMBL/GenBank/DDBJ databases">
        <title>Draft genomic sequecing of Geomonas sp. Red745.</title>
        <authorList>
            <person name="Itoh H."/>
            <person name="Xu Z.X."/>
            <person name="Ushijima N."/>
            <person name="Masuda Y."/>
            <person name="Shiratori Y."/>
            <person name="Senoo K."/>
        </authorList>
    </citation>
    <scope>NUCLEOTIDE SEQUENCE [LARGE SCALE GENOMIC DNA]</scope>
    <source>
        <strain evidence="3">Red745</strain>
    </source>
</reference>
<dbReference type="Proteomes" id="UP000587586">
    <property type="component" value="Unassembled WGS sequence"/>
</dbReference>
<evidence type="ECO:0000259" key="1">
    <source>
        <dbReference type="Pfam" id="PF10145"/>
    </source>
</evidence>
<evidence type="ECO:0000313" key="2">
    <source>
        <dbReference type="EMBL" id="GFO67878.1"/>
    </source>
</evidence>
<sequence>MADMKLFLQILANASGLKREMSDSGNAVSRFTSGAKREFDSLRGAMGSVQGKVAGIGLSIGAMQQLSQSARLDKGLTQVGQTAGEGQQMVKGLRKEFFAMSKETGQQVEGLKDGFDSLIQSGQSWKAALESTKGINIASAVTGAQGRTLAGGLTVGATAFNIDLEKPGKALAQLDKMTVAGRLGNAELENLSDIFARVGVNAASAGMGYDKTLAFIEGLSMVERQPERLATLADSTLRLFTNLRYMAEAQKGTGVKFFDAKGARRDAVDVLQDIKKKWDKLKTDKARAIFIQQAFGKADLDTIKGMKTLLSGDALSKIRDFTRQIGAAGGTLQNDLPSAISNAVDQTGRLKAALREASDGFVQPINEVIADFIKFSMDKKANGGLELTGKDMAIGGGALALGTFLTARYGSKAIGAVAGRLLAKGSSTAIGVAEGKALEAAAGVAPVFVTNWPAGGLPGGAPQLPAGAPGVGAGVGKYLGPLAVYSVPTAVVAAPFISKLISDSSRENGWGSQTFGRGSREYEVMGIGGGKSGVKNDIKIDVHFDELGRAITRVNSMNTRTDVKALNRGSLWDALMTTEGM</sequence>
<name>A0A6V8N5N0_9BACT</name>
<gene>
    <name evidence="2" type="ORF">GMLC_14570</name>
</gene>
<evidence type="ECO:0000313" key="3">
    <source>
        <dbReference type="Proteomes" id="UP000587586"/>
    </source>
</evidence>
<feature type="domain" description="Phage tail tape measure protein" evidence="1">
    <location>
        <begin position="99"/>
        <end position="296"/>
    </location>
</feature>
<dbReference type="EMBL" id="BLXZ01000003">
    <property type="protein sequence ID" value="GFO67878.1"/>
    <property type="molecule type" value="Genomic_DNA"/>
</dbReference>
<organism evidence="2 3">
    <name type="scientific">Geomonas limicola</name>
    <dbReference type="NCBI Taxonomy" id="2740186"/>
    <lineage>
        <taxon>Bacteria</taxon>
        <taxon>Pseudomonadati</taxon>
        <taxon>Thermodesulfobacteriota</taxon>
        <taxon>Desulfuromonadia</taxon>
        <taxon>Geobacterales</taxon>
        <taxon>Geobacteraceae</taxon>
        <taxon>Geomonas</taxon>
    </lineage>
</organism>
<proteinExistence type="predicted"/>
<dbReference type="AlphaFoldDB" id="A0A6V8N5N0"/>
<keyword evidence="3" id="KW-1185">Reference proteome</keyword>
<dbReference type="Pfam" id="PF10145">
    <property type="entry name" value="PhageMin_Tail"/>
    <property type="match status" value="1"/>
</dbReference>